<dbReference type="STRING" id="498211.CJA_2306"/>
<keyword evidence="2" id="KW-1185">Reference proteome</keyword>
<organism evidence="1 2">
    <name type="scientific">Cellvibrio japonicus (strain Ueda107)</name>
    <name type="common">Pseudomonas fluorescens subsp. cellulosa</name>
    <dbReference type="NCBI Taxonomy" id="498211"/>
    <lineage>
        <taxon>Bacteria</taxon>
        <taxon>Pseudomonadati</taxon>
        <taxon>Pseudomonadota</taxon>
        <taxon>Gammaproteobacteria</taxon>
        <taxon>Cellvibrionales</taxon>
        <taxon>Cellvibrionaceae</taxon>
        <taxon>Cellvibrio</taxon>
    </lineage>
</organism>
<dbReference type="HOGENOM" id="CLU_3381185_0_0_6"/>
<evidence type="ECO:0000313" key="2">
    <source>
        <dbReference type="Proteomes" id="UP000001036"/>
    </source>
</evidence>
<gene>
    <name evidence="1" type="ordered locus">CJA_2306</name>
</gene>
<dbReference type="AlphaFoldDB" id="B3PJU6"/>
<sequence>MLKNDIVDMVEPALKNAPQTNPAFNFRETDCER</sequence>
<dbReference type="EMBL" id="CP000934">
    <property type="protein sequence ID" value="ACE84884.1"/>
    <property type="molecule type" value="Genomic_DNA"/>
</dbReference>
<reference evidence="1 2" key="1">
    <citation type="journal article" date="2008" name="J. Bacteriol.">
        <title>Insights into plant cell wall degradation from the genome sequence of the soil bacterium Cellvibrio japonicus.</title>
        <authorList>
            <person name="Deboy R.T."/>
            <person name="Mongodin E.F."/>
            <person name="Fouts D.E."/>
            <person name="Tailford L.E."/>
            <person name="Khouri H."/>
            <person name="Emerson J.B."/>
            <person name="Mohamoud Y."/>
            <person name="Watkins K."/>
            <person name="Henrissat B."/>
            <person name="Gilbert H.J."/>
            <person name="Nelson K.E."/>
        </authorList>
    </citation>
    <scope>NUCLEOTIDE SEQUENCE [LARGE SCALE GENOMIC DNA]</scope>
    <source>
        <strain evidence="1 2">Ueda107</strain>
    </source>
</reference>
<accession>B3PJU6</accession>
<dbReference type="KEGG" id="cja:CJA_2306"/>
<proteinExistence type="predicted"/>
<evidence type="ECO:0000313" key="1">
    <source>
        <dbReference type="EMBL" id="ACE84884.1"/>
    </source>
</evidence>
<dbReference type="Proteomes" id="UP000001036">
    <property type="component" value="Chromosome"/>
</dbReference>
<protein>
    <submittedName>
        <fullName evidence="1">Uncharacterized protein</fullName>
    </submittedName>
</protein>
<name>B3PJU6_CELJU</name>